<dbReference type="Gene3D" id="3.90.780.10">
    <property type="entry name" value="5'-Nucleotidase, C-terminal domain"/>
    <property type="match status" value="1"/>
</dbReference>
<dbReference type="GO" id="GO:0000166">
    <property type="term" value="F:nucleotide binding"/>
    <property type="evidence" value="ECO:0007669"/>
    <property type="project" value="UniProtKB-KW"/>
</dbReference>
<dbReference type="InterPro" id="IPR006179">
    <property type="entry name" value="5_nucleotidase/apyrase"/>
</dbReference>
<evidence type="ECO:0000256" key="2">
    <source>
        <dbReference type="ARBA" id="ARBA00022729"/>
    </source>
</evidence>
<keyword evidence="6" id="KW-1185">Reference proteome</keyword>
<dbReference type="Pfam" id="PF00149">
    <property type="entry name" value="Metallophos"/>
    <property type="match status" value="1"/>
</dbReference>
<dbReference type="GO" id="GO:0016787">
    <property type="term" value="F:hydrolase activity"/>
    <property type="evidence" value="ECO:0007669"/>
    <property type="project" value="UniProtKB-KW"/>
</dbReference>
<dbReference type="GeneID" id="108743363"/>
<evidence type="ECO:0000313" key="7">
    <source>
        <dbReference type="RefSeq" id="XP_025830787.1"/>
    </source>
</evidence>
<dbReference type="RefSeq" id="XP_025830787.1">
    <property type="nucleotide sequence ID" value="XM_025975002.1"/>
</dbReference>
<protein>
    <submittedName>
        <fullName evidence="7">Uncharacterized protein LOC108743363 isoform X1</fullName>
    </submittedName>
</protein>
<dbReference type="GO" id="GO:0009166">
    <property type="term" value="P:nucleotide catabolic process"/>
    <property type="evidence" value="ECO:0007669"/>
    <property type="project" value="InterPro"/>
</dbReference>
<dbReference type="PRINTS" id="PR01607">
    <property type="entry name" value="APYRASEFAMLY"/>
</dbReference>
<dbReference type="AlphaFoldDB" id="A0A7F5R4I5"/>
<evidence type="ECO:0000256" key="3">
    <source>
        <dbReference type="RuleBase" id="RU362119"/>
    </source>
</evidence>
<dbReference type="CDD" id="cd07406">
    <property type="entry name" value="MPP_CG11883_N"/>
    <property type="match status" value="1"/>
</dbReference>
<proteinExistence type="inferred from homology"/>
<gene>
    <name evidence="7" type="primary">LOC108743363</name>
</gene>
<name>A0A7F5R4I5_AGRPL</name>
<dbReference type="InParanoid" id="A0A7F5R4I5"/>
<organism evidence="6 7">
    <name type="scientific">Agrilus planipennis</name>
    <name type="common">Emerald ash borer</name>
    <name type="synonym">Agrilus marcopoli</name>
    <dbReference type="NCBI Taxonomy" id="224129"/>
    <lineage>
        <taxon>Eukaryota</taxon>
        <taxon>Metazoa</taxon>
        <taxon>Ecdysozoa</taxon>
        <taxon>Arthropoda</taxon>
        <taxon>Hexapoda</taxon>
        <taxon>Insecta</taxon>
        <taxon>Pterygota</taxon>
        <taxon>Neoptera</taxon>
        <taxon>Endopterygota</taxon>
        <taxon>Coleoptera</taxon>
        <taxon>Polyphaga</taxon>
        <taxon>Elateriformia</taxon>
        <taxon>Buprestoidea</taxon>
        <taxon>Buprestidae</taxon>
        <taxon>Agrilinae</taxon>
        <taxon>Agrilus</taxon>
    </lineage>
</organism>
<evidence type="ECO:0000313" key="6">
    <source>
        <dbReference type="Proteomes" id="UP000192223"/>
    </source>
</evidence>
<keyword evidence="3" id="KW-0547">Nucleotide-binding</keyword>
<comment type="similarity">
    <text evidence="1 3">Belongs to the 5'-nucleotidase family.</text>
</comment>
<evidence type="ECO:0000259" key="5">
    <source>
        <dbReference type="Pfam" id="PF02872"/>
    </source>
</evidence>
<sequence>MQVKYKSLKNMASFAAQAAIRSKWSSLIEDGIEVPSEVTNKVTSVVGWLKQASLEVKAAGRRAVSTISAGMISQNLVILHFNDVYNVESRPNIEPVGGAARFYTAFNSFQNLNPLKLFSGDCFSPSILSTFTKGEQMVTVLNDLGVHCSVFGNHEFDHGLEILTQWVNKSNFPWLMSNVIDNETGRPLGDGRITHAVDWAGKKIGLIGLVEIEWLDTLPTINPEEVTYLDFIEAGQKLSVQLKQEGCDYVIALTHMRMPNDIKLAENCDSIDLILGGHDHIYEVMKVNGRYIIKSGTDFQQFSKITINFNPNGDNDVTVEEINVTSSYAEDAQLKQKLEKFTSIIEGKMNDVLGCFTVPLDGRFTTIRTSESNLGNWICDVLLAATGADLVIVNSGTFRSDQVHPAGSLTLRDLFTIIPMEDPTVVLKVTGKQILEVLENSVSQYPKLEGRFPQVAGISFAFDPRKLPGQRVDPNLVRIGDEYLKMEQFYRLCTKSYMHQGNDGFTMLKDVPVMVMEGESPAIALAVQNHFQAINMRLGKTKRHSKHRQSLVTLSRRHSLVKMLEGSELDGPPPLRRSNSIETSMSPQITRLVRKASLDDLEDESCQLAPKVENRIIIIDSDEKRYELLRQKQRIEEDSVIQEVEDEHSPEK</sequence>
<dbReference type="KEGG" id="apln:108743363"/>
<dbReference type="InterPro" id="IPR004843">
    <property type="entry name" value="Calcineurin-like_PHP"/>
</dbReference>
<dbReference type="PANTHER" id="PTHR11575:SF48">
    <property type="entry name" value="5'-NUCLEOTIDASE"/>
    <property type="match status" value="1"/>
</dbReference>
<evidence type="ECO:0000259" key="4">
    <source>
        <dbReference type="Pfam" id="PF00149"/>
    </source>
</evidence>
<dbReference type="FunCoup" id="A0A7F5R4I5">
    <property type="interactions" value="128"/>
</dbReference>
<dbReference type="SUPFAM" id="SSF56300">
    <property type="entry name" value="Metallo-dependent phosphatases"/>
    <property type="match status" value="1"/>
</dbReference>
<dbReference type="InterPro" id="IPR036907">
    <property type="entry name" value="5'-Nucleotdase_C_sf"/>
</dbReference>
<dbReference type="InterPro" id="IPR008334">
    <property type="entry name" value="5'-Nucleotdase_C"/>
</dbReference>
<dbReference type="SUPFAM" id="SSF55816">
    <property type="entry name" value="5'-nucleotidase (syn. UDP-sugar hydrolase), C-terminal domain"/>
    <property type="match status" value="1"/>
</dbReference>
<dbReference type="InterPro" id="IPR041821">
    <property type="entry name" value="CG11883_N"/>
</dbReference>
<feature type="domain" description="Calcineurin-like phosphoesterase" evidence="4">
    <location>
        <begin position="77"/>
        <end position="282"/>
    </location>
</feature>
<accession>A0A7F5R4I5</accession>
<dbReference type="Gene3D" id="3.60.21.10">
    <property type="match status" value="1"/>
</dbReference>
<dbReference type="InterPro" id="IPR029052">
    <property type="entry name" value="Metallo-depent_PP-like"/>
</dbReference>
<evidence type="ECO:0000256" key="1">
    <source>
        <dbReference type="ARBA" id="ARBA00006654"/>
    </source>
</evidence>
<feature type="domain" description="5'-Nucleotidase C-terminal" evidence="5">
    <location>
        <begin position="356"/>
        <end position="510"/>
    </location>
</feature>
<dbReference type="OrthoDB" id="10252235at2759"/>
<keyword evidence="3" id="KW-0378">Hydrolase</keyword>
<dbReference type="Proteomes" id="UP000192223">
    <property type="component" value="Unplaced"/>
</dbReference>
<dbReference type="PANTHER" id="PTHR11575">
    <property type="entry name" value="5'-NUCLEOTIDASE-RELATED"/>
    <property type="match status" value="1"/>
</dbReference>
<keyword evidence="2" id="KW-0732">Signal</keyword>
<dbReference type="Pfam" id="PF02872">
    <property type="entry name" value="5_nucleotid_C"/>
    <property type="match status" value="1"/>
</dbReference>
<reference evidence="7" key="1">
    <citation type="submission" date="2025-08" db="UniProtKB">
        <authorList>
            <consortium name="RefSeq"/>
        </authorList>
    </citation>
    <scope>IDENTIFICATION</scope>
    <source>
        <tissue evidence="7">Entire body</tissue>
    </source>
</reference>